<protein>
    <submittedName>
        <fullName evidence="1">Uncharacterized protein</fullName>
    </submittedName>
</protein>
<reference evidence="1 2" key="1">
    <citation type="journal article" date="2024" name="Nat. Commun.">
        <title>Phylogenomics reveals the evolutionary origins of lichenization in chlorophyte algae.</title>
        <authorList>
            <person name="Puginier C."/>
            <person name="Libourel C."/>
            <person name="Otte J."/>
            <person name="Skaloud P."/>
            <person name="Haon M."/>
            <person name="Grisel S."/>
            <person name="Petersen M."/>
            <person name="Berrin J.G."/>
            <person name="Delaux P.M."/>
            <person name="Dal Grande F."/>
            <person name="Keller J."/>
        </authorList>
    </citation>
    <scope>NUCLEOTIDE SEQUENCE [LARGE SCALE GENOMIC DNA]</scope>
    <source>
        <strain evidence="1 2">SAG 2043</strain>
    </source>
</reference>
<dbReference type="EMBL" id="JALJOR010000002">
    <property type="protein sequence ID" value="KAK9824464.1"/>
    <property type="molecule type" value="Genomic_DNA"/>
</dbReference>
<sequence>MCTATCNKATAWRLELFFKTQTELQDKVIPFLRSNSVARVNLTNKTKDDKLLDSAKLLKDALPDLDVCLHYSIKWNYVRSCERSLAALERFCEQAAQLEGCSVLLVSGGGKKRQLDTVKALSQGKAGSARGLHALPVHVAFNPYLPSEKEFQAEKKRLKAKLESGLVSGIYLQIGSDLQRLKEGLSFLQSAVEECMQSGACKERPAVHGSVFLPSKRLLTQMKFRPWNGVFLSEAYLSSLPKAEAMTKELMKIYQDFDVIPLLETAVSTAEELRKAHDLMRL</sequence>
<accession>A0AAW1QSK5</accession>
<proteinExistence type="predicted"/>
<dbReference type="Gene3D" id="3.20.20.220">
    <property type="match status" value="1"/>
</dbReference>
<name>A0AAW1QSK5_9CHLO</name>
<dbReference type="Proteomes" id="UP001489004">
    <property type="component" value="Unassembled WGS sequence"/>
</dbReference>
<gene>
    <name evidence="1" type="ORF">WJX72_010479</name>
</gene>
<dbReference type="AlphaFoldDB" id="A0AAW1QSK5"/>
<evidence type="ECO:0000313" key="2">
    <source>
        <dbReference type="Proteomes" id="UP001489004"/>
    </source>
</evidence>
<keyword evidence="2" id="KW-1185">Reference proteome</keyword>
<evidence type="ECO:0000313" key="1">
    <source>
        <dbReference type="EMBL" id="KAK9824464.1"/>
    </source>
</evidence>
<comment type="caution">
    <text evidence="1">The sequence shown here is derived from an EMBL/GenBank/DDBJ whole genome shotgun (WGS) entry which is preliminary data.</text>
</comment>
<organism evidence="1 2">
    <name type="scientific">[Myrmecia] bisecta</name>
    <dbReference type="NCBI Taxonomy" id="41462"/>
    <lineage>
        <taxon>Eukaryota</taxon>
        <taxon>Viridiplantae</taxon>
        <taxon>Chlorophyta</taxon>
        <taxon>core chlorophytes</taxon>
        <taxon>Trebouxiophyceae</taxon>
        <taxon>Trebouxiales</taxon>
        <taxon>Trebouxiaceae</taxon>
        <taxon>Myrmecia</taxon>
    </lineage>
</organism>